<keyword evidence="3" id="KW-1185">Reference proteome</keyword>
<reference evidence="2 3" key="1">
    <citation type="submission" date="2019-02" db="EMBL/GenBank/DDBJ databases">
        <title>Bacterial novel species Emticicia sp. 17J42-9 isolated from soil.</title>
        <authorList>
            <person name="Jung H.-Y."/>
        </authorList>
    </citation>
    <scope>NUCLEOTIDE SEQUENCE [LARGE SCALE GENOMIC DNA]</scope>
    <source>
        <strain evidence="2 3">17J42-9</strain>
    </source>
</reference>
<feature type="coiled-coil region" evidence="1">
    <location>
        <begin position="46"/>
        <end position="80"/>
    </location>
</feature>
<sequence length="156" mass="17978">MEKNPIDKIKVAENPGIMEYAHTAGGAVIRPEDIGKVKGKAQLAMRQQTNEQLSKIYRQMELLAQQAKEIKNRIDISERIYDAAIGFEPIINHTYYLYEKKDGSDILSMVAPAEWGRSFPFNQFLARVFLLADHTWKVEFFQEDNRADTIDLDELD</sequence>
<dbReference type="Proteomes" id="UP000293162">
    <property type="component" value="Unassembled WGS sequence"/>
</dbReference>
<protein>
    <submittedName>
        <fullName evidence="2">DUF2452 domain-containing protein</fullName>
    </submittedName>
</protein>
<organism evidence="2 3">
    <name type="scientific">Emticicia agri</name>
    <dbReference type="NCBI Taxonomy" id="2492393"/>
    <lineage>
        <taxon>Bacteria</taxon>
        <taxon>Pseudomonadati</taxon>
        <taxon>Bacteroidota</taxon>
        <taxon>Cytophagia</taxon>
        <taxon>Cytophagales</taxon>
        <taxon>Leadbetterellaceae</taxon>
        <taxon>Emticicia</taxon>
    </lineage>
</organism>
<dbReference type="InterPro" id="IPR019534">
    <property type="entry name" value="DUF2452"/>
</dbReference>
<evidence type="ECO:0000256" key="1">
    <source>
        <dbReference type="SAM" id="Coils"/>
    </source>
</evidence>
<gene>
    <name evidence="2" type="ORF">EWM59_15120</name>
</gene>
<name>A0A4Q5LYF5_9BACT</name>
<dbReference type="EMBL" id="SEWF01000021">
    <property type="protein sequence ID" value="RYU94838.1"/>
    <property type="molecule type" value="Genomic_DNA"/>
</dbReference>
<evidence type="ECO:0000313" key="2">
    <source>
        <dbReference type="EMBL" id="RYU94838.1"/>
    </source>
</evidence>
<dbReference type="RefSeq" id="WP_130022011.1">
    <property type="nucleotide sequence ID" value="NZ_SEWF01000021.1"/>
</dbReference>
<dbReference type="OrthoDB" id="662061at2"/>
<dbReference type="AlphaFoldDB" id="A0A4Q5LYF5"/>
<dbReference type="Pfam" id="PF10504">
    <property type="entry name" value="DUF2452"/>
    <property type="match status" value="1"/>
</dbReference>
<comment type="caution">
    <text evidence="2">The sequence shown here is derived from an EMBL/GenBank/DDBJ whole genome shotgun (WGS) entry which is preliminary data.</text>
</comment>
<proteinExistence type="predicted"/>
<keyword evidence="1" id="KW-0175">Coiled coil</keyword>
<evidence type="ECO:0000313" key="3">
    <source>
        <dbReference type="Proteomes" id="UP000293162"/>
    </source>
</evidence>
<accession>A0A4Q5LYF5</accession>